<sequence>MSTSFEEMVAKDMNNSDYEENTREANKAMFTFLQQSVLDGTTEKGLVDMWKFRPLSRLPEGHEPYEWSDLAAMPKSSWPTPRLAYGFTITPTQFRKLHHKHEYSHIYPAYPGQCDRVLNQMCTLLKKLTGCEDLFMAEPMTLHADFMVGMYTDVGGWDATREDTRKREKEIVAKLQQVLETDMPGRWYWLTEVSVLEGQYL</sequence>
<protein>
    <submittedName>
        <fullName evidence="1">Uncharacterized protein</fullName>
    </submittedName>
</protein>
<comment type="caution">
    <text evidence="1">The sequence shown here is derived from an EMBL/GenBank/DDBJ whole genome shotgun (WGS) entry which is preliminary data.</text>
</comment>
<evidence type="ECO:0000313" key="2">
    <source>
        <dbReference type="Proteomes" id="UP000308730"/>
    </source>
</evidence>
<dbReference type="EMBL" id="SGPM01000349">
    <property type="protein sequence ID" value="THH26432.1"/>
    <property type="molecule type" value="Genomic_DNA"/>
</dbReference>
<reference evidence="1 2" key="1">
    <citation type="submission" date="2019-02" db="EMBL/GenBank/DDBJ databases">
        <title>Genome sequencing of the rare red list fungi Antrodiella citrinella (Flaviporus citrinellus).</title>
        <authorList>
            <person name="Buettner E."/>
            <person name="Kellner H."/>
        </authorList>
    </citation>
    <scope>NUCLEOTIDE SEQUENCE [LARGE SCALE GENOMIC DNA]</scope>
    <source>
        <strain evidence="1 2">DSM 108506</strain>
    </source>
</reference>
<dbReference type="AlphaFoldDB" id="A0A4S4MKQ9"/>
<proteinExistence type="predicted"/>
<name>A0A4S4MKQ9_9APHY</name>
<evidence type="ECO:0000313" key="1">
    <source>
        <dbReference type="EMBL" id="THH26432.1"/>
    </source>
</evidence>
<gene>
    <name evidence="1" type="ORF">EUX98_g7756</name>
</gene>
<dbReference type="Proteomes" id="UP000308730">
    <property type="component" value="Unassembled WGS sequence"/>
</dbReference>
<organism evidence="1 2">
    <name type="scientific">Antrodiella citrinella</name>
    <dbReference type="NCBI Taxonomy" id="2447956"/>
    <lineage>
        <taxon>Eukaryota</taxon>
        <taxon>Fungi</taxon>
        <taxon>Dikarya</taxon>
        <taxon>Basidiomycota</taxon>
        <taxon>Agaricomycotina</taxon>
        <taxon>Agaricomycetes</taxon>
        <taxon>Polyporales</taxon>
        <taxon>Steccherinaceae</taxon>
        <taxon>Antrodiella</taxon>
    </lineage>
</organism>
<accession>A0A4S4MKQ9</accession>
<keyword evidence="2" id="KW-1185">Reference proteome</keyword>